<dbReference type="EMBL" id="MSCN01000001">
    <property type="protein sequence ID" value="PQJ79832.1"/>
    <property type="molecule type" value="Genomic_DNA"/>
</dbReference>
<sequence>MEHDIRDLFRENNDANIEIPKNHRAEFLDKLKYQHKKQNGFQRKSMFKIAASIAIILVCSVYYFYVNNQVEKTPLQIQVAAIEKEYLINIDKEWEQFIEVAEDSVLVNKYKIKMHDFDKDYQKITKELQKSPNNIYMLEALINNLQRRLELIKNIKEHIKELNQKNTSNETIYL</sequence>
<accession>A0A2S7WR88</accession>
<evidence type="ECO:0000256" key="1">
    <source>
        <dbReference type="SAM" id="Phobius"/>
    </source>
</evidence>
<proteinExistence type="predicted"/>
<keyword evidence="3" id="KW-1185">Reference proteome</keyword>
<organism evidence="2 3">
    <name type="scientific">Polaribacter porphyrae</name>
    <dbReference type="NCBI Taxonomy" id="1137780"/>
    <lineage>
        <taxon>Bacteria</taxon>
        <taxon>Pseudomonadati</taxon>
        <taxon>Bacteroidota</taxon>
        <taxon>Flavobacteriia</taxon>
        <taxon>Flavobacteriales</taxon>
        <taxon>Flavobacteriaceae</taxon>
    </lineage>
</organism>
<dbReference type="RefSeq" id="WP_105016428.1">
    <property type="nucleotide sequence ID" value="NZ_MSCN01000001.1"/>
</dbReference>
<feature type="transmembrane region" description="Helical" evidence="1">
    <location>
        <begin position="46"/>
        <end position="65"/>
    </location>
</feature>
<dbReference type="AlphaFoldDB" id="A0A2S7WR88"/>
<reference evidence="2 3" key="1">
    <citation type="submission" date="2016-12" db="EMBL/GenBank/DDBJ databases">
        <title>Trade-off between light-utilization and light-protection in marine flavobacteria.</title>
        <authorList>
            <person name="Kumagai Y."/>
            <person name="Yoshizawa S."/>
            <person name="Kogure K."/>
            <person name="Iwasaki W."/>
        </authorList>
    </citation>
    <scope>NUCLEOTIDE SEQUENCE [LARGE SCALE GENOMIC DNA]</scope>
    <source>
        <strain evidence="2 3">NBRC 108759</strain>
    </source>
</reference>
<keyword evidence="1" id="KW-0472">Membrane</keyword>
<evidence type="ECO:0008006" key="4">
    <source>
        <dbReference type="Google" id="ProtNLM"/>
    </source>
</evidence>
<keyword evidence="1" id="KW-1133">Transmembrane helix</keyword>
<dbReference type="OrthoDB" id="1435895at2"/>
<protein>
    <recommendedName>
        <fullName evidence="4">Anti-sigma factor</fullName>
    </recommendedName>
</protein>
<name>A0A2S7WR88_9FLAO</name>
<keyword evidence="1" id="KW-0812">Transmembrane</keyword>
<comment type="caution">
    <text evidence="2">The sequence shown here is derived from an EMBL/GenBank/DDBJ whole genome shotgun (WGS) entry which is preliminary data.</text>
</comment>
<evidence type="ECO:0000313" key="3">
    <source>
        <dbReference type="Proteomes" id="UP000238882"/>
    </source>
</evidence>
<gene>
    <name evidence="2" type="ORF">BTO18_11885</name>
</gene>
<evidence type="ECO:0000313" key="2">
    <source>
        <dbReference type="EMBL" id="PQJ79832.1"/>
    </source>
</evidence>
<dbReference type="Proteomes" id="UP000238882">
    <property type="component" value="Unassembled WGS sequence"/>
</dbReference>